<evidence type="ECO:0000313" key="14">
    <source>
        <dbReference type="Proteomes" id="UP001365846"/>
    </source>
</evidence>
<dbReference type="Gene3D" id="1.10.287.130">
    <property type="match status" value="1"/>
</dbReference>
<keyword evidence="14" id="KW-1185">Reference proteome</keyword>
<accession>A0ABU8VQY7</accession>
<dbReference type="PANTHER" id="PTHR45339:SF3">
    <property type="entry name" value="HISTIDINE KINASE"/>
    <property type="match status" value="1"/>
</dbReference>
<feature type="domain" description="Histidine kinase" evidence="8">
    <location>
        <begin position="346"/>
        <end position="563"/>
    </location>
</feature>
<dbReference type="Gene3D" id="3.40.50.2300">
    <property type="match status" value="1"/>
</dbReference>
<dbReference type="PROSITE" id="PS50894">
    <property type="entry name" value="HPT"/>
    <property type="match status" value="1"/>
</dbReference>
<dbReference type="InterPro" id="IPR000014">
    <property type="entry name" value="PAS"/>
</dbReference>
<sequence length="864" mass="94824">MLDGGIFATLLTCLLGVASYLFGRPSAIELSWQWVALMSIGIIALAVLRFTSSLRAQRRSDTLNAILDAVPHALFVKDAQFRYKALNSEFERVFCIDSERVVGRSDREIFGPDLSRRFGAQDRELMGSGVASTYDDEIAVDGVLHNFQSRKQPIFDRRGRFQGLVGVAIDVTPELRIRRELEQSRADLELALSIGGLGVWRSVARLCRRARLSDPAFLDAPIRADRRIREICGFSDDEPVTYRQVFMRIHPQDRERVAARLEEVYRQRRGSYRKQFRVLAREGVERTLEVRGSLSMRSDPAAPGTVISFIGIVKDITDEEALKASLVTKAEEARSAVDAKAHFLAMMSHEVRTPLNGVLGMIDLVLDTPLDDDQRTMLMRCRESSVSLLTIINDILDFSKIEARMLDIESRPLSLASLVEDVCATFAAETARKAIGLDFHVDAAIPQFVVGDAVRLRQVLTNLIGNAVKFTANGEVRVEALRSAQGELEFAVQDTGIGIDPRATQTLFEPFRQADIATTRRFGGTGLGLTIVRQLVELMQGSVRCESALGVGSRFIVTLPLRPWVPSVGSMPGRSAPHRLAIDAGQQPMGAGALRVPPTVQGWRVLLAEDHPINREVLTRQLRKLGYASDCAEDGQQAWEMLEAASALGAGYAVLLTDCHMPRMDGYELTRRVREREALRGGLRLPIVALTANALLGEAERCLALGMDAYLSKPLQLEDLSEALSKVLQTGAGEGGAIQASSGGAVGAPVSPLRYARLMQLCDGDEAKVRKLVRVFVTASEEDMRAMDRAAAAFDHVALRQLAHRLRSACHQLDEDAAVRALQAVEHSDSDPQTLALYPNARGELVSVLRRATAFASVAANTPA</sequence>
<dbReference type="InterPro" id="IPR005467">
    <property type="entry name" value="His_kinase_dom"/>
</dbReference>
<dbReference type="SUPFAM" id="SSF55874">
    <property type="entry name" value="ATPase domain of HSP90 chaperone/DNA topoisomerase II/histidine kinase"/>
    <property type="match status" value="1"/>
</dbReference>
<dbReference type="CDD" id="cd00082">
    <property type="entry name" value="HisKA"/>
    <property type="match status" value="1"/>
</dbReference>
<reference evidence="13 14" key="1">
    <citation type="submission" date="2024-03" db="EMBL/GenBank/DDBJ databases">
        <title>Novel species of the genus Variovorax.</title>
        <authorList>
            <person name="Liu Q."/>
            <person name="Xin Y.-H."/>
        </authorList>
    </citation>
    <scope>NUCLEOTIDE SEQUENCE [LARGE SCALE GENOMIC DNA]</scope>
    <source>
        <strain evidence="13 14">KACC 18899</strain>
    </source>
</reference>
<organism evidence="13 14">
    <name type="scientific">Variovorax ureilyticus</name>
    <dbReference type="NCBI Taxonomy" id="1836198"/>
    <lineage>
        <taxon>Bacteria</taxon>
        <taxon>Pseudomonadati</taxon>
        <taxon>Pseudomonadota</taxon>
        <taxon>Betaproteobacteria</taxon>
        <taxon>Burkholderiales</taxon>
        <taxon>Comamonadaceae</taxon>
        <taxon>Variovorax</taxon>
    </lineage>
</organism>
<feature type="domain" description="HPt" evidence="12">
    <location>
        <begin position="765"/>
        <end position="863"/>
    </location>
</feature>
<dbReference type="InterPro" id="IPR000700">
    <property type="entry name" value="PAS-assoc_C"/>
</dbReference>
<dbReference type="Pfam" id="PF08448">
    <property type="entry name" value="PAS_4"/>
    <property type="match status" value="1"/>
</dbReference>
<dbReference type="InterPro" id="IPR001789">
    <property type="entry name" value="Sig_transdc_resp-reg_receiver"/>
</dbReference>
<dbReference type="InterPro" id="IPR036097">
    <property type="entry name" value="HisK_dim/P_sf"/>
</dbReference>
<proteinExistence type="predicted"/>
<evidence type="ECO:0000313" key="13">
    <source>
        <dbReference type="EMBL" id="MEJ8815936.1"/>
    </source>
</evidence>
<keyword evidence="7" id="KW-0812">Transmembrane</keyword>
<keyword evidence="3 6" id="KW-0597">Phosphoprotein</keyword>
<protein>
    <recommendedName>
        <fullName evidence="2">histidine kinase</fullName>
        <ecNumber evidence="2">2.7.13.3</ecNumber>
    </recommendedName>
</protein>
<dbReference type="InterPro" id="IPR004358">
    <property type="entry name" value="Sig_transdc_His_kin-like_C"/>
</dbReference>
<dbReference type="InterPro" id="IPR036641">
    <property type="entry name" value="HPT_dom_sf"/>
</dbReference>
<evidence type="ECO:0000256" key="3">
    <source>
        <dbReference type="ARBA" id="ARBA00022553"/>
    </source>
</evidence>
<dbReference type="Pfam" id="PF00072">
    <property type="entry name" value="Response_reg"/>
    <property type="match status" value="1"/>
</dbReference>
<dbReference type="InterPro" id="IPR011006">
    <property type="entry name" value="CheY-like_superfamily"/>
</dbReference>
<dbReference type="Pfam" id="PF00512">
    <property type="entry name" value="HisKA"/>
    <property type="match status" value="1"/>
</dbReference>
<dbReference type="Gene3D" id="3.30.565.10">
    <property type="entry name" value="Histidine kinase-like ATPase, C-terminal domain"/>
    <property type="match status" value="1"/>
</dbReference>
<dbReference type="SUPFAM" id="SSF55785">
    <property type="entry name" value="PYP-like sensor domain (PAS domain)"/>
    <property type="match status" value="2"/>
</dbReference>
<evidence type="ECO:0000259" key="10">
    <source>
        <dbReference type="PROSITE" id="PS50112"/>
    </source>
</evidence>
<name>A0ABU8VQY7_9BURK</name>
<dbReference type="PROSITE" id="PS50112">
    <property type="entry name" value="PAS"/>
    <property type="match status" value="2"/>
</dbReference>
<feature type="modified residue" description="4-aspartylphosphate" evidence="6">
    <location>
        <position position="658"/>
    </location>
</feature>
<feature type="domain" description="PAC" evidence="11">
    <location>
        <begin position="272"/>
        <end position="328"/>
    </location>
</feature>
<keyword evidence="4" id="KW-0902">Two-component regulatory system</keyword>
<evidence type="ECO:0000256" key="1">
    <source>
        <dbReference type="ARBA" id="ARBA00000085"/>
    </source>
</evidence>
<dbReference type="SUPFAM" id="SSF52172">
    <property type="entry name" value="CheY-like"/>
    <property type="match status" value="1"/>
</dbReference>
<keyword evidence="7" id="KW-1133">Transmembrane helix</keyword>
<feature type="modified residue" description="Phosphohistidine" evidence="5">
    <location>
        <position position="804"/>
    </location>
</feature>
<dbReference type="RefSeq" id="WP_340361130.1">
    <property type="nucleotide sequence ID" value="NZ_JBBKZU010000026.1"/>
</dbReference>
<dbReference type="Pfam" id="PF02518">
    <property type="entry name" value="HATPase_c"/>
    <property type="match status" value="1"/>
</dbReference>
<feature type="transmembrane region" description="Helical" evidence="7">
    <location>
        <begin position="33"/>
        <end position="51"/>
    </location>
</feature>
<evidence type="ECO:0000259" key="9">
    <source>
        <dbReference type="PROSITE" id="PS50110"/>
    </source>
</evidence>
<keyword evidence="13" id="KW-0067">ATP-binding</keyword>
<gene>
    <name evidence="13" type="ORF">WKW77_33085</name>
</gene>
<dbReference type="InterPro" id="IPR003594">
    <property type="entry name" value="HATPase_dom"/>
</dbReference>
<keyword evidence="7" id="KW-0472">Membrane</keyword>
<evidence type="ECO:0000256" key="5">
    <source>
        <dbReference type="PROSITE-ProRule" id="PRU00110"/>
    </source>
</evidence>
<dbReference type="Proteomes" id="UP001365846">
    <property type="component" value="Unassembled WGS sequence"/>
</dbReference>
<evidence type="ECO:0000256" key="2">
    <source>
        <dbReference type="ARBA" id="ARBA00012438"/>
    </source>
</evidence>
<dbReference type="Gene3D" id="3.30.450.20">
    <property type="entry name" value="PAS domain"/>
    <property type="match status" value="2"/>
</dbReference>
<dbReference type="SMART" id="SM00387">
    <property type="entry name" value="HATPase_c"/>
    <property type="match status" value="1"/>
</dbReference>
<feature type="domain" description="PAS" evidence="10">
    <location>
        <begin position="59"/>
        <end position="113"/>
    </location>
</feature>
<dbReference type="InterPro" id="IPR008207">
    <property type="entry name" value="Sig_transdc_His_kin_Hpt_dom"/>
</dbReference>
<dbReference type="NCBIfam" id="TIGR00229">
    <property type="entry name" value="sensory_box"/>
    <property type="match status" value="2"/>
</dbReference>
<dbReference type="PRINTS" id="PR00344">
    <property type="entry name" value="BCTRLSENSOR"/>
</dbReference>
<dbReference type="EC" id="2.7.13.3" evidence="2"/>
<evidence type="ECO:0000259" key="8">
    <source>
        <dbReference type="PROSITE" id="PS50109"/>
    </source>
</evidence>
<evidence type="ECO:0000256" key="4">
    <source>
        <dbReference type="ARBA" id="ARBA00023012"/>
    </source>
</evidence>
<dbReference type="GO" id="GO:0005524">
    <property type="term" value="F:ATP binding"/>
    <property type="evidence" value="ECO:0007669"/>
    <property type="project" value="UniProtKB-KW"/>
</dbReference>
<dbReference type="EMBL" id="JBBKZU010000026">
    <property type="protein sequence ID" value="MEJ8815936.1"/>
    <property type="molecule type" value="Genomic_DNA"/>
</dbReference>
<evidence type="ECO:0000256" key="7">
    <source>
        <dbReference type="SAM" id="Phobius"/>
    </source>
</evidence>
<dbReference type="InterPro" id="IPR036890">
    <property type="entry name" value="HATPase_C_sf"/>
</dbReference>
<evidence type="ECO:0000259" key="11">
    <source>
        <dbReference type="PROSITE" id="PS50113"/>
    </source>
</evidence>
<dbReference type="PROSITE" id="PS50110">
    <property type="entry name" value="RESPONSE_REGULATORY"/>
    <property type="match status" value="1"/>
</dbReference>
<dbReference type="SUPFAM" id="SSF47384">
    <property type="entry name" value="Homodimeric domain of signal transducing histidine kinase"/>
    <property type="match status" value="1"/>
</dbReference>
<dbReference type="InterPro" id="IPR013655">
    <property type="entry name" value="PAS_fold_3"/>
</dbReference>
<dbReference type="InterPro" id="IPR013656">
    <property type="entry name" value="PAS_4"/>
</dbReference>
<evidence type="ECO:0000256" key="6">
    <source>
        <dbReference type="PROSITE-ProRule" id="PRU00169"/>
    </source>
</evidence>
<dbReference type="CDD" id="cd00130">
    <property type="entry name" value="PAS"/>
    <property type="match status" value="1"/>
</dbReference>
<dbReference type="SMART" id="SM00388">
    <property type="entry name" value="HisKA"/>
    <property type="match status" value="1"/>
</dbReference>
<dbReference type="Pfam" id="PF08447">
    <property type="entry name" value="PAS_3"/>
    <property type="match status" value="1"/>
</dbReference>
<dbReference type="CDD" id="cd17546">
    <property type="entry name" value="REC_hyHK_CKI1_RcsC-like"/>
    <property type="match status" value="1"/>
</dbReference>
<dbReference type="SUPFAM" id="SSF47226">
    <property type="entry name" value="Histidine-containing phosphotransfer domain, HPT domain"/>
    <property type="match status" value="1"/>
</dbReference>
<dbReference type="PROSITE" id="PS50109">
    <property type="entry name" value="HIS_KIN"/>
    <property type="match status" value="1"/>
</dbReference>
<feature type="domain" description="PAC" evidence="11">
    <location>
        <begin position="131"/>
        <end position="183"/>
    </location>
</feature>
<feature type="domain" description="Response regulatory" evidence="9">
    <location>
        <begin position="604"/>
        <end position="728"/>
    </location>
</feature>
<keyword evidence="13" id="KW-0547">Nucleotide-binding</keyword>
<dbReference type="InterPro" id="IPR035965">
    <property type="entry name" value="PAS-like_dom_sf"/>
</dbReference>
<dbReference type="Gene3D" id="1.20.120.160">
    <property type="entry name" value="HPT domain"/>
    <property type="match status" value="1"/>
</dbReference>
<dbReference type="PROSITE" id="PS50113">
    <property type="entry name" value="PAC"/>
    <property type="match status" value="2"/>
</dbReference>
<dbReference type="SMART" id="SM00448">
    <property type="entry name" value="REC"/>
    <property type="match status" value="1"/>
</dbReference>
<evidence type="ECO:0000259" key="12">
    <source>
        <dbReference type="PROSITE" id="PS50894"/>
    </source>
</evidence>
<dbReference type="CDD" id="cd16922">
    <property type="entry name" value="HATPase_EvgS-ArcB-TorS-like"/>
    <property type="match status" value="1"/>
</dbReference>
<comment type="catalytic activity">
    <reaction evidence="1">
        <text>ATP + protein L-histidine = ADP + protein N-phospho-L-histidine.</text>
        <dbReference type="EC" id="2.7.13.3"/>
    </reaction>
</comment>
<dbReference type="PANTHER" id="PTHR45339">
    <property type="entry name" value="HYBRID SIGNAL TRANSDUCTION HISTIDINE KINASE J"/>
    <property type="match status" value="1"/>
</dbReference>
<feature type="domain" description="PAS" evidence="10">
    <location>
        <begin position="225"/>
        <end position="268"/>
    </location>
</feature>
<comment type="caution">
    <text evidence="13">The sequence shown here is derived from an EMBL/GenBank/DDBJ whole genome shotgun (WGS) entry which is preliminary data.</text>
</comment>
<dbReference type="InterPro" id="IPR003661">
    <property type="entry name" value="HisK_dim/P_dom"/>
</dbReference>